<keyword evidence="6" id="KW-0046">Antibiotic resistance</keyword>
<dbReference type="Pfam" id="PF01636">
    <property type="entry name" value="APH"/>
    <property type="match status" value="1"/>
</dbReference>
<comment type="similarity">
    <text evidence="1">Belongs to the aminoglycoside phosphotransferase family.</text>
</comment>
<evidence type="ECO:0000256" key="8">
    <source>
        <dbReference type="PIRSR" id="PIRSR000706-2"/>
    </source>
</evidence>
<feature type="active site" description="Proton acceptor" evidence="7">
    <location>
        <position position="172"/>
    </location>
</feature>
<sequence>MVAQLLGLGDVETPPRVAELAGADTVTPVWRNEVGGLTFQLGEGPTRRFAKWAPHGRGLNLVAEEARLRWAVDYVTVPRVLASGRDDDAGWLVTQGLAGTSAVVPRWQSDPATAVTACGRALRAFHDALPVDDCPFDWSVSARLAASDKARAQEPTLPPVPPIDRLVVCHGDPCVPNTLLADDGTWSGHVDLDALGVADRWADVAVATMSLEWNYGPGWDGAFLDAYGIAPDVERTDFYRALWNGT</sequence>
<dbReference type="CDD" id="cd05150">
    <property type="entry name" value="APH"/>
    <property type="match status" value="1"/>
</dbReference>
<organism evidence="10 11">
    <name type="scientific">Frondihabitans australicus</name>
    <dbReference type="NCBI Taxonomy" id="386892"/>
    <lineage>
        <taxon>Bacteria</taxon>
        <taxon>Bacillati</taxon>
        <taxon>Actinomycetota</taxon>
        <taxon>Actinomycetes</taxon>
        <taxon>Micrococcales</taxon>
        <taxon>Microbacteriaceae</taxon>
        <taxon>Frondihabitans</taxon>
    </lineage>
</organism>
<dbReference type="Gene3D" id="3.90.1200.10">
    <property type="match status" value="1"/>
</dbReference>
<evidence type="ECO:0000259" key="9">
    <source>
        <dbReference type="Pfam" id="PF01636"/>
    </source>
</evidence>
<accession>A0A495ILW0</accession>
<protein>
    <submittedName>
        <fullName evidence="10">Kanamycin kinase</fullName>
    </submittedName>
</protein>
<proteinExistence type="inferred from homology"/>
<dbReference type="SUPFAM" id="SSF56112">
    <property type="entry name" value="Protein kinase-like (PK-like)"/>
    <property type="match status" value="1"/>
</dbReference>
<feature type="binding site" evidence="8">
    <location>
        <position position="177"/>
    </location>
    <ligand>
        <name>Mg(2+)</name>
        <dbReference type="ChEBI" id="CHEBI:18420"/>
    </ligand>
</feature>
<dbReference type="AlphaFoldDB" id="A0A495ILW0"/>
<dbReference type="EMBL" id="RBKS01000001">
    <property type="protein sequence ID" value="RKR76115.1"/>
    <property type="molecule type" value="Genomic_DNA"/>
</dbReference>
<keyword evidence="4 10" id="KW-0418">Kinase</keyword>
<evidence type="ECO:0000313" key="11">
    <source>
        <dbReference type="Proteomes" id="UP000280008"/>
    </source>
</evidence>
<keyword evidence="8" id="KW-0479">Metal-binding</keyword>
<dbReference type="GO" id="GO:0046677">
    <property type="term" value="P:response to antibiotic"/>
    <property type="evidence" value="ECO:0007669"/>
    <property type="project" value="UniProtKB-KW"/>
</dbReference>
<evidence type="ECO:0000256" key="3">
    <source>
        <dbReference type="ARBA" id="ARBA00022741"/>
    </source>
</evidence>
<dbReference type="InterPro" id="IPR002575">
    <property type="entry name" value="Aminoglycoside_PTrfase"/>
</dbReference>
<feature type="domain" description="Aminoglycoside phosphotransferase" evidence="9">
    <location>
        <begin position="38"/>
        <end position="238"/>
    </location>
</feature>
<dbReference type="GO" id="GO:0016301">
    <property type="term" value="F:kinase activity"/>
    <property type="evidence" value="ECO:0007669"/>
    <property type="project" value="UniProtKB-KW"/>
</dbReference>
<evidence type="ECO:0000256" key="1">
    <source>
        <dbReference type="ARBA" id="ARBA00006219"/>
    </source>
</evidence>
<keyword evidence="2" id="KW-0808">Transferase</keyword>
<dbReference type="GO" id="GO:0046872">
    <property type="term" value="F:metal ion binding"/>
    <property type="evidence" value="ECO:0007669"/>
    <property type="project" value="UniProtKB-KW"/>
</dbReference>
<gene>
    <name evidence="10" type="ORF">C8E83_3280</name>
</gene>
<dbReference type="InterPro" id="IPR024165">
    <property type="entry name" value="Kan/Strep_kinase"/>
</dbReference>
<dbReference type="InterPro" id="IPR011009">
    <property type="entry name" value="Kinase-like_dom_sf"/>
</dbReference>
<dbReference type="GO" id="GO:0005524">
    <property type="term" value="F:ATP binding"/>
    <property type="evidence" value="ECO:0007669"/>
    <property type="project" value="UniProtKB-KW"/>
</dbReference>
<evidence type="ECO:0000256" key="4">
    <source>
        <dbReference type="ARBA" id="ARBA00022777"/>
    </source>
</evidence>
<evidence type="ECO:0000256" key="2">
    <source>
        <dbReference type="ARBA" id="ARBA00022679"/>
    </source>
</evidence>
<reference evidence="10 11" key="1">
    <citation type="submission" date="2018-10" db="EMBL/GenBank/DDBJ databases">
        <title>Sequencing the genomes of 1000 actinobacteria strains.</title>
        <authorList>
            <person name="Klenk H.-P."/>
        </authorList>
    </citation>
    <scope>NUCLEOTIDE SEQUENCE [LARGE SCALE GENOMIC DNA]</scope>
    <source>
        <strain evidence="10 11">DSM 17894</strain>
    </source>
</reference>
<evidence type="ECO:0000256" key="6">
    <source>
        <dbReference type="ARBA" id="ARBA00023251"/>
    </source>
</evidence>
<dbReference type="Proteomes" id="UP000280008">
    <property type="component" value="Unassembled WGS sequence"/>
</dbReference>
<keyword evidence="8" id="KW-0460">Magnesium</keyword>
<keyword evidence="5" id="KW-0067">ATP-binding</keyword>
<keyword evidence="3" id="KW-0547">Nucleotide-binding</keyword>
<name>A0A495ILW0_9MICO</name>
<evidence type="ECO:0000313" key="10">
    <source>
        <dbReference type="EMBL" id="RKR76115.1"/>
    </source>
</evidence>
<evidence type="ECO:0000256" key="7">
    <source>
        <dbReference type="PIRSR" id="PIRSR000706-1"/>
    </source>
</evidence>
<dbReference type="GO" id="GO:0016773">
    <property type="term" value="F:phosphotransferase activity, alcohol group as acceptor"/>
    <property type="evidence" value="ECO:0007669"/>
    <property type="project" value="InterPro"/>
</dbReference>
<dbReference type="PIRSF" id="PIRSF000706">
    <property type="entry name" value="Kanamycin_kin"/>
    <property type="match status" value="1"/>
</dbReference>
<comment type="caution">
    <text evidence="10">The sequence shown here is derived from an EMBL/GenBank/DDBJ whole genome shotgun (WGS) entry which is preliminary data.</text>
</comment>
<keyword evidence="11" id="KW-1185">Reference proteome</keyword>
<feature type="binding site" evidence="8">
    <location>
        <position position="191"/>
    </location>
    <ligand>
        <name>Mg(2+)</name>
        <dbReference type="ChEBI" id="CHEBI:18420"/>
    </ligand>
</feature>
<dbReference type="Gene3D" id="3.30.200.20">
    <property type="entry name" value="Phosphorylase Kinase, domain 1"/>
    <property type="match status" value="1"/>
</dbReference>
<evidence type="ECO:0000256" key="5">
    <source>
        <dbReference type="ARBA" id="ARBA00022840"/>
    </source>
</evidence>